<dbReference type="GO" id="GO:0016747">
    <property type="term" value="F:acyltransferase activity, transferring groups other than amino-acyl groups"/>
    <property type="evidence" value="ECO:0007669"/>
    <property type="project" value="InterPro"/>
</dbReference>
<dbReference type="RefSeq" id="WP_048939175.1">
    <property type="nucleotide sequence ID" value="NZ_CP020925.1"/>
</dbReference>
<dbReference type="Gene3D" id="3.40.630.30">
    <property type="match status" value="1"/>
</dbReference>
<dbReference type="InterPro" id="IPR000182">
    <property type="entry name" value="GNAT_dom"/>
</dbReference>
<evidence type="ECO:0000313" key="3">
    <source>
        <dbReference type="Proteomes" id="UP000037029"/>
    </source>
</evidence>
<gene>
    <name evidence="2" type="ORF">BV87_11760</name>
</gene>
<feature type="domain" description="N-acetyltransferase" evidence="1">
    <location>
        <begin position="6"/>
        <end position="194"/>
    </location>
</feature>
<dbReference type="Pfam" id="PF00583">
    <property type="entry name" value="Acetyltransf_1"/>
    <property type="match status" value="1"/>
</dbReference>
<proteinExistence type="predicted"/>
<dbReference type="Proteomes" id="UP000037029">
    <property type="component" value="Chromosome"/>
</dbReference>
<accession>A0A0J9CUK1</accession>
<dbReference type="EMBL" id="CP020925">
    <property type="protein sequence ID" value="ATP19013.1"/>
    <property type="molecule type" value="Genomic_DNA"/>
</dbReference>
<organism evidence="2 3">
    <name type="scientific">Sphingobium yanoikuyae</name>
    <name type="common">Sphingomonas yanoikuyae</name>
    <dbReference type="NCBI Taxonomy" id="13690"/>
    <lineage>
        <taxon>Bacteria</taxon>
        <taxon>Pseudomonadati</taxon>
        <taxon>Pseudomonadota</taxon>
        <taxon>Alphaproteobacteria</taxon>
        <taxon>Sphingomonadales</taxon>
        <taxon>Sphingomonadaceae</taxon>
        <taxon>Sphingobium</taxon>
    </lineage>
</organism>
<protein>
    <submittedName>
        <fullName evidence="2">GNAT family N-acetyltransferase</fullName>
    </submittedName>
</protein>
<dbReference type="AlphaFoldDB" id="A0A0J9CUK1"/>
<name>A0A0J9CUK1_SPHYA</name>
<dbReference type="PROSITE" id="PS51186">
    <property type="entry name" value="GNAT"/>
    <property type="match status" value="1"/>
</dbReference>
<dbReference type="CDD" id="cd04301">
    <property type="entry name" value="NAT_SF"/>
    <property type="match status" value="1"/>
</dbReference>
<dbReference type="InterPro" id="IPR016181">
    <property type="entry name" value="Acyl_CoA_acyltransferase"/>
</dbReference>
<dbReference type="SUPFAM" id="SSF55729">
    <property type="entry name" value="Acyl-CoA N-acyltransferases (Nat)"/>
    <property type="match status" value="1"/>
</dbReference>
<keyword evidence="2" id="KW-0808">Transferase</keyword>
<evidence type="ECO:0000313" key="2">
    <source>
        <dbReference type="EMBL" id="ATP19013.1"/>
    </source>
</evidence>
<reference evidence="2 3" key="1">
    <citation type="submission" date="2017-04" db="EMBL/GenBank/DDBJ databases">
        <title>Characterization, genome and methylation analysis of a phthalic acid esters degrading strain Sphingobium yanoikuyae SHJ.</title>
        <authorList>
            <person name="Feng L."/>
        </authorList>
    </citation>
    <scope>NUCLEOTIDE SEQUENCE [LARGE SCALE GENOMIC DNA]</scope>
    <source>
        <strain evidence="2 3">SHJ</strain>
    </source>
</reference>
<evidence type="ECO:0000259" key="1">
    <source>
        <dbReference type="PROSITE" id="PS51186"/>
    </source>
</evidence>
<sequence length="196" mass="21580">MTEPSIIVDRVTSDAQGLEALATLRIRIFREWPYLYEGDAAHEEEYLRDFLASEHATLVRARIGEEPVGIATASPLAGQPDSLVAPLAAAGVDVARSFYFGESVLLPAYHGRGIGHLFFDAREGAAREAGADYAIFCGVVRGEDDPRRPADARDLAPFWRKRGYAPIEGALCDMSWKEIGGSEKVSHPMQFWMRAL</sequence>